<protein>
    <submittedName>
        <fullName evidence="2">Prepilin-type N-terminal cleavage/methylation domain-containing protein</fullName>
    </submittedName>
</protein>
<evidence type="ECO:0000259" key="1">
    <source>
        <dbReference type="Pfam" id="PF07596"/>
    </source>
</evidence>
<dbReference type="InterPro" id="IPR027558">
    <property type="entry name" value="Pre_pil_HX9DG_C"/>
</dbReference>
<proteinExistence type="predicted"/>
<dbReference type="Pfam" id="PF07963">
    <property type="entry name" value="N_methyl"/>
    <property type="match status" value="1"/>
</dbReference>
<sequence>MKFALRRGFTLIELLVVIAIIAVLIALLLPAVQAAREAGRRAQCVNNLKQLALAAHNYHDVVGVFPNGQWYHPFNPSSGLGGTGNNASWIVLQLPQLEMTPLYNAVNFSFMWGDGVQGNYSGKFYLGQANKTVRITIVNTFMCPSDPSNPIHLLPHNDIGAADSEAGTSYLGVMGDNCLGCSGAADQNGQILNPCAQQGYRCTLPQLGDDSSDAPPGGTGVISRAGRSVGVRDILDGTSNTMMIGEQVMDRCNHNGWVHSNTSTGVTSLPLNFIKKPDPSPVNTWVWNYSFHSQHPGGGNFAFTDGSVKFIKNSINYDIYTAISTRARGEIVSADAY</sequence>
<dbReference type="SUPFAM" id="SSF54523">
    <property type="entry name" value="Pili subunits"/>
    <property type="match status" value="1"/>
</dbReference>
<dbReference type="InterPro" id="IPR045584">
    <property type="entry name" value="Pilin-like"/>
</dbReference>
<keyword evidence="3" id="KW-1185">Reference proteome</keyword>
<dbReference type="Gene3D" id="3.30.700.10">
    <property type="entry name" value="Glycoprotein, Type 4 Pilin"/>
    <property type="match status" value="1"/>
</dbReference>
<reference evidence="2 3" key="1">
    <citation type="submission" date="2012-02" db="EMBL/GenBank/DDBJ databases">
        <title>Complete sequence of chromosome of Singulisphaera acidiphila DSM 18658.</title>
        <authorList>
            <consortium name="US DOE Joint Genome Institute (JGI-PGF)"/>
            <person name="Lucas S."/>
            <person name="Copeland A."/>
            <person name="Lapidus A."/>
            <person name="Glavina del Rio T."/>
            <person name="Dalin E."/>
            <person name="Tice H."/>
            <person name="Bruce D."/>
            <person name="Goodwin L."/>
            <person name="Pitluck S."/>
            <person name="Peters L."/>
            <person name="Ovchinnikova G."/>
            <person name="Chertkov O."/>
            <person name="Kyrpides N."/>
            <person name="Mavromatis K."/>
            <person name="Ivanova N."/>
            <person name="Brettin T."/>
            <person name="Detter J.C."/>
            <person name="Han C."/>
            <person name="Larimer F."/>
            <person name="Land M."/>
            <person name="Hauser L."/>
            <person name="Markowitz V."/>
            <person name="Cheng J.-F."/>
            <person name="Hugenholtz P."/>
            <person name="Woyke T."/>
            <person name="Wu D."/>
            <person name="Tindall B."/>
            <person name="Pomrenke H."/>
            <person name="Brambilla E."/>
            <person name="Klenk H.-P."/>
            <person name="Eisen J.A."/>
        </authorList>
    </citation>
    <scope>NUCLEOTIDE SEQUENCE [LARGE SCALE GENOMIC DNA]</scope>
    <source>
        <strain evidence="3">ATCC BAA-1392 / DSM 18658 / VKM B-2454 / MOB10</strain>
    </source>
</reference>
<dbReference type="OrthoDB" id="287493at2"/>
<dbReference type="EMBL" id="CP003364">
    <property type="protein sequence ID" value="AGA24537.1"/>
    <property type="molecule type" value="Genomic_DNA"/>
</dbReference>
<gene>
    <name evidence="2" type="ordered locus">Sinac_0076</name>
</gene>
<organism evidence="2 3">
    <name type="scientific">Singulisphaera acidiphila (strain ATCC BAA-1392 / DSM 18658 / VKM B-2454 / MOB10)</name>
    <dbReference type="NCBI Taxonomy" id="886293"/>
    <lineage>
        <taxon>Bacteria</taxon>
        <taxon>Pseudomonadati</taxon>
        <taxon>Planctomycetota</taxon>
        <taxon>Planctomycetia</taxon>
        <taxon>Isosphaerales</taxon>
        <taxon>Isosphaeraceae</taxon>
        <taxon>Singulisphaera</taxon>
    </lineage>
</organism>
<name>L0D5K2_SINAD</name>
<evidence type="ECO:0000313" key="2">
    <source>
        <dbReference type="EMBL" id="AGA24537.1"/>
    </source>
</evidence>
<accession>L0D5K2</accession>
<dbReference type="InterPro" id="IPR011453">
    <property type="entry name" value="DUF1559"/>
</dbReference>
<dbReference type="eggNOG" id="COG2165">
    <property type="taxonomic scope" value="Bacteria"/>
</dbReference>
<dbReference type="NCBIfam" id="TIGR04294">
    <property type="entry name" value="pre_pil_HX9DG"/>
    <property type="match status" value="1"/>
</dbReference>
<dbReference type="HOGENOM" id="CLU_041661_0_0_0"/>
<dbReference type="Pfam" id="PF07596">
    <property type="entry name" value="SBP_bac_10"/>
    <property type="match status" value="1"/>
</dbReference>
<dbReference type="AlphaFoldDB" id="L0D5K2"/>
<dbReference type="Proteomes" id="UP000010798">
    <property type="component" value="Chromosome"/>
</dbReference>
<dbReference type="PANTHER" id="PTHR30093:SF2">
    <property type="entry name" value="TYPE II SECRETION SYSTEM PROTEIN H"/>
    <property type="match status" value="1"/>
</dbReference>
<dbReference type="KEGG" id="saci:Sinac_0076"/>
<dbReference type="PANTHER" id="PTHR30093">
    <property type="entry name" value="GENERAL SECRETION PATHWAY PROTEIN G"/>
    <property type="match status" value="1"/>
</dbReference>
<feature type="domain" description="DUF1559" evidence="1">
    <location>
        <begin position="33"/>
        <end position="316"/>
    </location>
</feature>
<dbReference type="NCBIfam" id="TIGR02532">
    <property type="entry name" value="IV_pilin_GFxxxE"/>
    <property type="match status" value="1"/>
</dbReference>
<dbReference type="PROSITE" id="PS00409">
    <property type="entry name" value="PROKAR_NTER_METHYL"/>
    <property type="match status" value="1"/>
</dbReference>
<dbReference type="RefSeq" id="WP_015243722.1">
    <property type="nucleotide sequence ID" value="NC_019892.1"/>
</dbReference>
<dbReference type="InterPro" id="IPR012902">
    <property type="entry name" value="N_methyl_site"/>
</dbReference>
<dbReference type="STRING" id="886293.Sinac_0076"/>
<evidence type="ECO:0000313" key="3">
    <source>
        <dbReference type="Proteomes" id="UP000010798"/>
    </source>
</evidence>